<comment type="caution">
    <text evidence="1">The sequence shown here is derived from an EMBL/GenBank/DDBJ whole genome shotgun (WGS) entry which is preliminary data.</text>
</comment>
<dbReference type="OrthoDB" id="8536512at2"/>
<dbReference type="GO" id="GO:0006260">
    <property type="term" value="P:DNA replication"/>
    <property type="evidence" value="ECO:0007669"/>
    <property type="project" value="InterPro"/>
</dbReference>
<evidence type="ECO:0000313" key="1">
    <source>
        <dbReference type="EMBL" id="RDB07830.1"/>
    </source>
</evidence>
<keyword evidence="2" id="KW-1185">Reference proteome</keyword>
<dbReference type="Proteomes" id="UP000253141">
    <property type="component" value="Unassembled WGS sequence"/>
</dbReference>
<accession>A0A369IGC8</accession>
<dbReference type="GO" id="GO:0008270">
    <property type="term" value="F:zinc ion binding"/>
    <property type="evidence" value="ECO:0007669"/>
    <property type="project" value="InterPro"/>
</dbReference>
<dbReference type="CDD" id="cd01029">
    <property type="entry name" value="TOPRIM_primases"/>
    <property type="match status" value="1"/>
</dbReference>
<evidence type="ECO:0000313" key="2">
    <source>
        <dbReference type="Proteomes" id="UP000253141"/>
    </source>
</evidence>
<dbReference type="EMBL" id="QPIW01000001">
    <property type="protein sequence ID" value="RDB07830.1"/>
    <property type="molecule type" value="Genomic_DNA"/>
</dbReference>
<dbReference type="AlphaFoldDB" id="A0A369IGC8"/>
<dbReference type="GO" id="GO:0003677">
    <property type="term" value="F:DNA binding"/>
    <property type="evidence" value="ECO:0007669"/>
    <property type="project" value="InterPro"/>
</dbReference>
<reference evidence="1 2" key="1">
    <citation type="submission" date="2018-07" db="EMBL/GenBank/DDBJ databases">
        <title>Genome analysis of Runella aurantiaca.</title>
        <authorList>
            <person name="Yang X."/>
        </authorList>
    </citation>
    <scope>NUCLEOTIDE SEQUENCE [LARGE SCALE GENOMIC DNA]</scope>
    <source>
        <strain evidence="1 2">YX9</strain>
    </source>
</reference>
<sequence length="301" mass="34650">MNIDDAKAIPMIEILSRLDIHPKRITANKALYSSPLRDERTPSFWVYLETNSWYDYGEAIGGDLVRFVCEYLRACRQDHTISDALRWINNMGVGPYRIATIPEEVRQHDASLILKSKKPIQHLGLISYLKKRGIPLEVARRSLKEIHVQNKNTKKRFFALGFENEEGGFELRNPFFKGCIRPKAIGFIRGINPDRKAIHLFEGFMDYLSVISQSNHPGLSGDAIILNSVACLKQALPYIHNYGYRLAYTWMDNDRAGEQATELLSEFFKTQEGLIHKPMNALYAPHKDVNAWHMHRLHLSL</sequence>
<gene>
    <name evidence="1" type="ORF">DVG78_01895</name>
</gene>
<dbReference type="SUPFAM" id="SSF57783">
    <property type="entry name" value="Zinc beta-ribbon"/>
    <property type="match status" value="1"/>
</dbReference>
<dbReference type="RefSeq" id="WP_114459365.1">
    <property type="nucleotide sequence ID" value="NZ_QPIW01000001.1"/>
</dbReference>
<organism evidence="1 2">
    <name type="scientific">Runella aurantiaca</name>
    <dbReference type="NCBI Taxonomy" id="2282308"/>
    <lineage>
        <taxon>Bacteria</taxon>
        <taxon>Pseudomonadati</taxon>
        <taxon>Bacteroidota</taxon>
        <taxon>Cytophagia</taxon>
        <taxon>Cytophagales</taxon>
        <taxon>Spirosomataceae</taxon>
        <taxon>Runella</taxon>
    </lineage>
</organism>
<dbReference type="Pfam" id="PF13155">
    <property type="entry name" value="Toprim_2"/>
    <property type="match status" value="1"/>
</dbReference>
<evidence type="ECO:0008006" key="3">
    <source>
        <dbReference type="Google" id="ProtNLM"/>
    </source>
</evidence>
<dbReference type="InterPro" id="IPR034154">
    <property type="entry name" value="TOPRIM_DnaG/twinkle"/>
</dbReference>
<dbReference type="InterPro" id="IPR036977">
    <property type="entry name" value="DNA_primase_Znf_CHC2"/>
</dbReference>
<dbReference type="Gene3D" id="3.90.580.10">
    <property type="entry name" value="Zinc finger, CHC2-type domain"/>
    <property type="match status" value="1"/>
</dbReference>
<dbReference type="Gene3D" id="3.40.1360.10">
    <property type="match status" value="1"/>
</dbReference>
<proteinExistence type="predicted"/>
<name>A0A369IGC8_9BACT</name>
<protein>
    <recommendedName>
        <fullName evidence="3">Zinc finger CHC2-type domain-containing protein</fullName>
    </recommendedName>
</protein>